<organism evidence="1 2">
    <name type="scientific">Etheostoma spectabile</name>
    <name type="common">orangethroat darter</name>
    <dbReference type="NCBI Taxonomy" id="54343"/>
    <lineage>
        <taxon>Eukaryota</taxon>
        <taxon>Metazoa</taxon>
        <taxon>Chordata</taxon>
        <taxon>Craniata</taxon>
        <taxon>Vertebrata</taxon>
        <taxon>Euteleostomi</taxon>
        <taxon>Actinopterygii</taxon>
        <taxon>Neopterygii</taxon>
        <taxon>Teleostei</taxon>
        <taxon>Neoteleostei</taxon>
        <taxon>Acanthomorphata</taxon>
        <taxon>Eupercaria</taxon>
        <taxon>Perciformes</taxon>
        <taxon>Percoidei</taxon>
        <taxon>Percidae</taxon>
        <taxon>Etheostomatinae</taxon>
        <taxon>Etheostoma</taxon>
    </lineage>
</organism>
<dbReference type="Gene3D" id="1.20.1250.70">
    <property type="entry name" value="Interleukin-15/Interleukin-21"/>
    <property type="match status" value="1"/>
</dbReference>
<accession>A0A5J5D7Q0</accession>
<keyword evidence="2" id="KW-1185">Reference proteome</keyword>
<name>A0A5J5D7Q0_9PERO</name>
<dbReference type="AlphaFoldDB" id="A0A5J5D7Q0"/>
<proteinExistence type="predicted"/>
<sequence length="60" mass="6917">MNDLRENIQNNDRMLTTPPVDIESTCQDCASQPKENASTFFNRLESFVQKAIARLNMIQK</sequence>
<evidence type="ECO:0000313" key="2">
    <source>
        <dbReference type="Proteomes" id="UP000327493"/>
    </source>
</evidence>
<dbReference type="Proteomes" id="UP000327493">
    <property type="component" value="Chromosome 10"/>
</dbReference>
<comment type="caution">
    <text evidence="1">The sequence shown here is derived from an EMBL/GenBank/DDBJ whole genome shotgun (WGS) entry which is preliminary data.</text>
</comment>
<dbReference type="InterPro" id="IPR009079">
    <property type="entry name" value="4_helix_cytokine-like_core"/>
</dbReference>
<reference evidence="1 2" key="1">
    <citation type="submission" date="2019-08" db="EMBL/GenBank/DDBJ databases">
        <title>A chromosome-level genome assembly, high-density linkage maps, and genome scans reveal the genomic architecture of hybrid incompatibilities underlying speciation via character displacement in darters (Percidae: Etheostominae).</title>
        <authorList>
            <person name="Moran R.L."/>
            <person name="Catchen J.M."/>
            <person name="Fuller R.C."/>
        </authorList>
    </citation>
    <scope>NUCLEOTIDE SEQUENCE [LARGE SCALE GENOMIC DNA]</scope>
    <source>
        <strain evidence="1">EspeVRDwgs_2016</strain>
        <tissue evidence="1">Muscle</tissue>
    </source>
</reference>
<protein>
    <recommendedName>
        <fullName evidence="3">Interleukin</fullName>
    </recommendedName>
</protein>
<evidence type="ECO:0000313" key="1">
    <source>
        <dbReference type="EMBL" id="KAA8588605.1"/>
    </source>
</evidence>
<dbReference type="EMBL" id="VOFY01000010">
    <property type="protein sequence ID" value="KAA8588605.1"/>
    <property type="molecule type" value="Genomic_DNA"/>
</dbReference>
<dbReference type="SUPFAM" id="SSF47266">
    <property type="entry name" value="4-helical cytokines"/>
    <property type="match status" value="1"/>
</dbReference>
<gene>
    <name evidence="1" type="ORF">FQN60_009950</name>
</gene>
<evidence type="ECO:0008006" key="3">
    <source>
        <dbReference type="Google" id="ProtNLM"/>
    </source>
</evidence>